<dbReference type="Proteomes" id="UP000632273">
    <property type="component" value="Unassembled WGS sequence"/>
</dbReference>
<organism evidence="2 3">
    <name type="scientific">Hymenobacter cavernae</name>
    <dbReference type="NCBI Taxonomy" id="2044852"/>
    <lineage>
        <taxon>Bacteria</taxon>
        <taxon>Pseudomonadati</taxon>
        <taxon>Bacteroidota</taxon>
        <taxon>Cytophagia</taxon>
        <taxon>Cytophagales</taxon>
        <taxon>Hymenobacteraceae</taxon>
        <taxon>Hymenobacter</taxon>
    </lineage>
</organism>
<sequence>MEKHKSNSSSKSNQKESTAQGPDALQHASVDPESRGNDGANVQNLNQNGLNETGNHTRNNAPGGGDSEQERTTQANKPRHNPNPSQQNNK</sequence>
<evidence type="ECO:0000313" key="2">
    <source>
        <dbReference type="EMBL" id="GGF05922.1"/>
    </source>
</evidence>
<accession>A0ABQ1TX76</accession>
<comment type="caution">
    <text evidence="2">The sequence shown here is derived from an EMBL/GenBank/DDBJ whole genome shotgun (WGS) entry which is preliminary data.</text>
</comment>
<dbReference type="RefSeq" id="WP_188812945.1">
    <property type="nucleotide sequence ID" value="NZ_BMHT01000002.1"/>
</dbReference>
<gene>
    <name evidence="2" type="ORF">GCM10011383_16330</name>
</gene>
<dbReference type="EMBL" id="BMHT01000002">
    <property type="protein sequence ID" value="GGF05922.1"/>
    <property type="molecule type" value="Genomic_DNA"/>
</dbReference>
<reference evidence="3" key="1">
    <citation type="journal article" date="2019" name="Int. J. Syst. Evol. Microbiol.">
        <title>The Global Catalogue of Microorganisms (GCM) 10K type strain sequencing project: providing services to taxonomists for standard genome sequencing and annotation.</title>
        <authorList>
            <consortium name="The Broad Institute Genomics Platform"/>
            <consortium name="The Broad Institute Genome Sequencing Center for Infectious Disease"/>
            <person name="Wu L."/>
            <person name="Ma J."/>
        </authorList>
    </citation>
    <scope>NUCLEOTIDE SEQUENCE [LARGE SCALE GENOMIC DNA]</scope>
    <source>
        <strain evidence="3">CGMCC 1.15197</strain>
    </source>
</reference>
<protein>
    <submittedName>
        <fullName evidence="2">Uncharacterized protein</fullName>
    </submittedName>
</protein>
<name>A0ABQ1TX76_9BACT</name>
<feature type="compositionally biased region" description="Low complexity" evidence="1">
    <location>
        <begin position="7"/>
        <end position="17"/>
    </location>
</feature>
<feature type="compositionally biased region" description="Polar residues" evidence="1">
    <location>
        <begin position="72"/>
        <end position="90"/>
    </location>
</feature>
<feature type="compositionally biased region" description="Polar residues" evidence="1">
    <location>
        <begin position="40"/>
        <end position="60"/>
    </location>
</feature>
<feature type="region of interest" description="Disordered" evidence="1">
    <location>
        <begin position="1"/>
        <end position="90"/>
    </location>
</feature>
<evidence type="ECO:0000256" key="1">
    <source>
        <dbReference type="SAM" id="MobiDB-lite"/>
    </source>
</evidence>
<proteinExistence type="predicted"/>
<evidence type="ECO:0000313" key="3">
    <source>
        <dbReference type="Proteomes" id="UP000632273"/>
    </source>
</evidence>
<keyword evidence="3" id="KW-1185">Reference proteome</keyword>